<gene>
    <name evidence="7" type="primary">glmM</name>
    <name evidence="14" type="ORF">EJP82_18830</name>
</gene>
<dbReference type="SUPFAM" id="SSF55957">
    <property type="entry name" value="Phosphoglucomutase, C-terminal domain"/>
    <property type="match status" value="1"/>
</dbReference>
<dbReference type="EMBL" id="RZNY01000016">
    <property type="protein sequence ID" value="RUT43989.1"/>
    <property type="molecule type" value="Genomic_DNA"/>
</dbReference>
<dbReference type="CDD" id="cd05802">
    <property type="entry name" value="GlmM"/>
    <property type="match status" value="1"/>
</dbReference>
<comment type="caution">
    <text evidence="14">The sequence shown here is derived from an EMBL/GenBank/DDBJ whole genome shotgun (WGS) entry which is preliminary data.</text>
</comment>
<evidence type="ECO:0000259" key="10">
    <source>
        <dbReference type="Pfam" id="PF00408"/>
    </source>
</evidence>
<dbReference type="Proteomes" id="UP000279446">
    <property type="component" value="Unassembled WGS sequence"/>
</dbReference>
<dbReference type="InterPro" id="IPR005843">
    <property type="entry name" value="A-D-PHexomutase_C"/>
</dbReference>
<feature type="domain" description="Alpha-D-phosphohexomutase C-terminal" evidence="10">
    <location>
        <begin position="373"/>
        <end position="438"/>
    </location>
</feature>
<dbReference type="InterPro" id="IPR016066">
    <property type="entry name" value="A-D-PHexomutase_CS"/>
</dbReference>
<dbReference type="InterPro" id="IPR016055">
    <property type="entry name" value="A-D-PHexomutase_a/b/a-I/II/III"/>
</dbReference>
<evidence type="ECO:0000256" key="6">
    <source>
        <dbReference type="ARBA" id="ARBA00050364"/>
    </source>
</evidence>
<evidence type="ECO:0000259" key="11">
    <source>
        <dbReference type="Pfam" id="PF02878"/>
    </source>
</evidence>
<dbReference type="SUPFAM" id="SSF53738">
    <property type="entry name" value="Phosphoglucomutase, first 3 domains"/>
    <property type="match status" value="3"/>
</dbReference>
<dbReference type="InterPro" id="IPR005845">
    <property type="entry name" value="A-D-PHexomutase_a/b/a-II"/>
</dbReference>
<evidence type="ECO:0000256" key="3">
    <source>
        <dbReference type="ARBA" id="ARBA00022723"/>
    </source>
</evidence>
<dbReference type="Gene3D" id="3.30.310.50">
    <property type="entry name" value="Alpha-D-phosphohexomutase, C-terminal domain"/>
    <property type="match status" value="1"/>
</dbReference>
<dbReference type="Pfam" id="PF02878">
    <property type="entry name" value="PGM_PMM_I"/>
    <property type="match status" value="1"/>
</dbReference>
<dbReference type="PRINTS" id="PR00509">
    <property type="entry name" value="PGMPMM"/>
</dbReference>
<dbReference type="PANTHER" id="PTHR42946:SF1">
    <property type="entry name" value="PHOSPHOGLUCOMUTASE (ALPHA-D-GLUCOSE-1,6-BISPHOSPHATE-DEPENDENT)"/>
    <property type="match status" value="1"/>
</dbReference>
<evidence type="ECO:0000256" key="8">
    <source>
        <dbReference type="RuleBase" id="RU004326"/>
    </source>
</evidence>
<dbReference type="NCBIfam" id="TIGR01455">
    <property type="entry name" value="glmM"/>
    <property type="match status" value="1"/>
</dbReference>
<accession>A0A433Y5X6</accession>
<dbReference type="GO" id="GO:0004615">
    <property type="term" value="F:phosphomannomutase activity"/>
    <property type="evidence" value="ECO:0007669"/>
    <property type="project" value="TreeGrafter"/>
</dbReference>
<comment type="function">
    <text evidence="7 9">Catalyzes the conversion of glucosamine-6-phosphate to glucosamine-1-phosphate.</text>
</comment>
<dbReference type="InterPro" id="IPR005844">
    <property type="entry name" value="A-D-PHexomutase_a/b/a-I"/>
</dbReference>
<feature type="binding site" evidence="7">
    <location>
        <position position="244"/>
    </location>
    <ligand>
        <name>Mg(2+)</name>
        <dbReference type="ChEBI" id="CHEBI:18420"/>
    </ligand>
</feature>
<dbReference type="PROSITE" id="PS00710">
    <property type="entry name" value="PGM_PMM"/>
    <property type="match status" value="1"/>
</dbReference>
<evidence type="ECO:0000259" key="12">
    <source>
        <dbReference type="Pfam" id="PF02879"/>
    </source>
</evidence>
<dbReference type="GO" id="GO:0005975">
    <property type="term" value="P:carbohydrate metabolic process"/>
    <property type="evidence" value="ECO:0007669"/>
    <property type="project" value="InterPro"/>
</dbReference>
<dbReference type="GO" id="GO:0009252">
    <property type="term" value="P:peptidoglycan biosynthetic process"/>
    <property type="evidence" value="ECO:0007669"/>
    <property type="project" value="TreeGrafter"/>
</dbReference>
<dbReference type="OrthoDB" id="9806956at2"/>
<sequence>MGKYFGTDGVRGIANKELTAELAYKIGRCGGYVLTGQASKPKVIIGMDTRISGVMLESALVAGLLSIGADVIRIGVVTTPAVAYLTRLLNADAGVMISASHNPVEDNGIKFFGSDGFKLSDETELEIEELLDKDIDELPRPIGGDLGNVTVDTKLKYKYLEHLKTTITSSFEGIKVVLDCANGAAFELAPQLFRELGADVHTIGADPNGLNINDHCGSTHPELLKEEVIRLGADLGLAFDGDADRLIAIDENGEEVDGDYLLCICGDAMNRAGKLKDSTVVSTVMSNFGFYKATKKLNLNTAQTAVGDRYVMAEMIRGGYNLGGEQSGHVIFLDYNTTGDGILTGIQLVDTLQAEGKKLSELKKVMKQYPQVLVNVRVQDKSKFEGNSAIEEAVKAVEATLGDNGRVLVRASGTESLIRVMAEGPDKLELEQLVSQIVMVVEKELV</sequence>
<evidence type="ECO:0000313" key="14">
    <source>
        <dbReference type="EMBL" id="RUT43989.1"/>
    </source>
</evidence>
<feature type="binding site" evidence="7">
    <location>
        <position position="240"/>
    </location>
    <ligand>
        <name>Mg(2+)</name>
        <dbReference type="ChEBI" id="CHEBI:18420"/>
    </ligand>
</feature>
<feature type="modified residue" description="Phosphoserine" evidence="7">
    <location>
        <position position="100"/>
    </location>
</feature>
<dbReference type="InterPro" id="IPR005846">
    <property type="entry name" value="A-D-PHexomutase_a/b/a-III"/>
</dbReference>
<evidence type="ECO:0000256" key="1">
    <source>
        <dbReference type="ARBA" id="ARBA00010231"/>
    </source>
</evidence>
<feature type="domain" description="Alpha-D-phosphohexomutase alpha/beta/alpha" evidence="12">
    <location>
        <begin position="158"/>
        <end position="253"/>
    </location>
</feature>
<keyword evidence="4 7" id="KW-0460">Magnesium</keyword>
<comment type="catalytic activity">
    <reaction evidence="6 7 9">
        <text>alpha-D-glucosamine 1-phosphate = D-glucosamine 6-phosphate</text>
        <dbReference type="Rhea" id="RHEA:23424"/>
        <dbReference type="ChEBI" id="CHEBI:58516"/>
        <dbReference type="ChEBI" id="CHEBI:58725"/>
        <dbReference type="EC" id="5.4.2.10"/>
    </reaction>
</comment>
<dbReference type="HAMAP" id="MF_01554_B">
    <property type="entry name" value="GlmM_B"/>
    <property type="match status" value="1"/>
</dbReference>
<dbReference type="Pfam" id="PF02880">
    <property type="entry name" value="PGM_PMM_III"/>
    <property type="match status" value="1"/>
</dbReference>
<evidence type="ECO:0000313" key="15">
    <source>
        <dbReference type="Proteomes" id="UP000279446"/>
    </source>
</evidence>
<dbReference type="InterPro" id="IPR005841">
    <property type="entry name" value="Alpha-D-phosphohexomutase_SF"/>
</dbReference>
<evidence type="ECO:0000256" key="9">
    <source>
        <dbReference type="RuleBase" id="RU004327"/>
    </source>
</evidence>
<reference evidence="14 15" key="1">
    <citation type="submission" date="2018-12" db="EMBL/GenBank/DDBJ databases">
        <authorList>
            <person name="Sun L."/>
            <person name="Chen Z."/>
        </authorList>
    </citation>
    <scope>NUCLEOTIDE SEQUENCE [LARGE SCALE GENOMIC DNA]</scope>
    <source>
        <strain evidence="14 15">DSM 15890</strain>
    </source>
</reference>
<dbReference type="GO" id="GO:0006048">
    <property type="term" value="P:UDP-N-acetylglucosamine biosynthetic process"/>
    <property type="evidence" value="ECO:0007669"/>
    <property type="project" value="TreeGrafter"/>
</dbReference>
<dbReference type="Pfam" id="PF02879">
    <property type="entry name" value="PGM_PMM_II"/>
    <property type="match status" value="1"/>
</dbReference>
<comment type="cofactor">
    <cofactor evidence="7">
        <name>Mg(2+)</name>
        <dbReference type="ChEBI" id="CHEBI:18420"/>
    </cofactor>
    <text evidence="7">Binds 1 Mg(2+) ion per subunit.</text>
</comment>
<dbReference type="InterPro" id="IPR036900">
    <property type="entry name" value="A-D-PHexomutase_C_sf"/>
</dbReference>
<keyword evidence="2 7" id="KW-0597">Phosphoprotein</keyword>
<dbReference type="FunFam" id="3.40.120.10:FF:000001">
    <property type="entry name" value="Phosphoglucosamine mutase"/>
    <property type="match status" value="1"/>
</dbReference>
<evidence type="ECO:0000256" key="2">
    <source>
        <dbReference type="ARBA" id="ARBA00022553"/>
    </source>
</evidence>
<evidence type="ECO:0000256" key="5">
    <source>
        <dbReference type="ARBA" id="ARBA00023235"/>
    </source>
</evidence>
<name>A0A433Y5X6_9BACL</name>
<comment type="PTM">
    <text evidence="7">Activated by phosphorylation.</text>
</comment>
<proteinExistence type="inferred from homology"/>
<dbReference type="FunFam" id="3.40.120.10:FF:000003">
    <property type="entry name" value="Phosphoglucosamine mutase"/>
    <property type="match status" value="1"/>
</dbReference>
<dbReference type="Gene3D" id="3.40.120.10">
    <property type="entry name" value="Alpha-D-Glucose-1,6-Bisphosphate, subunit A, domain 3"/>
    <property type="match status" value="3"/>
</dbReference>
<feature type="binding site" description="via phosphate group" evidence="7">
    <location>
        <position position="100"/>
    </location>
    <ligand>
        <name>Mg(2+)</name>
        <dbReference type="ChEBI" id="CHEBI:18420"/>
    </ligand>
</feature>
<dbReference type="GO" id="GO:0000287">
    <property type="term" value="F:magnesium ion binding"/>
    <property type="evidence" value="ECO:0007669"/>
    <property type="project" value="UniProtKB-UniRule"/>
</dbReference>
<dbReference type="Pfam" id="PF00408">
    <property type="entry name" value="PGM_PMM_IV"/>
    <property type="match status" value="1"/>
</dbReference>
<evidence type="ECO:0000256" key="7">
    <source>
        <dbReference type="HAMAP-Rule" id="MF_01554"/>
    </source>
</evidence>
<keyword evidence="15" id="KW-1185">Reference proteome</keyword>
<protein>
    <recommendedName>
        <fullName evidence="7 9">Phosphoglucosamine mutase</fullName>
        <ecNumber evidence="7 9">5.4.2.10</ecNumber>
    </recommendedName>
</protein>
<dbReference type="NCBIfam" id="NF008139">
    <property type="entry name" value="PRK10887.1"/>
    <property type="match status" value="1"/>
</dbReference>
<feature type="domain" description="Alpha-D-phosphohexomutase alpha/beta/alpha" evidence="13">
    <location>
        <begin position="257"/>
        <end position="369"/>
    </location>
</feature>
<dbReference type="GO" id="GO:0008966">
    <property type="term" value="F:phosphoglucosamine mutase activity"/>
    <property type="evidence" value="ECO:0007669"/>
    <property type="project" value="UniProtKB-UniRule"/>
</dbReference>
<dbReference type="AlphaFoldDB" id="A0A433Y5X6"/>
<dbReference type="InterPro" id="IPR050060">
    <property type="entry name" value="Phosphoglucosamine_mutase"/>
</dbReference>
<feature type="active site" description="Phosphoserine intermediate" evidence="7">
    <location>
        <position position="100"/>
    </location>
</feature>
<feature type="domain" description="Alpha-D-phosphohexomutase alpha/beta/alpha" evidence="11">
    <location>
        <begin position="3"/>
        <end position="134"/>
    </location>
</feature>
<evidence type="ECO:0000256" key="4">
    <source>
        <dbReference type="ARBA" id="ARBA00022842"/>
    </source>
</evidence>
<dbReference type="GO" id="GO:0005829">
    <property type="term" value="C:cytosol"/>
    <property type="evidence" value="ECO:0007669"/>
    <property type="project" value="TreeGrafter"/>
</dbReference>
<dbReference type="InterPro" id="IPR006352">
    <property type="entry name" value="GlmM_bact"/>
</dbReference>
<organism evidence="14 15">
    <name type="scientific">Paenibacillus anaericanus</name>
    <dbReference type="NCBI Taxonomy" id="170367"/>
    <lineage>
        <taxon>Bacteria</taxon>
        <taxon>Bacillati</taxon>
        <taxon>Bacillota</taxon>
        <taxon>Bacilli</taxon>
        <taxon>Bacillales</taxon>
        <taxon>Paenibacillaceae</taxon>
        <taxon>Paenibacillus</taxon>
    </lineage>
</organism>
<dbReference type="FunFam" id="3.30.310.50:FF:000001">
    <property type="entry name" value="Phosphoglucosamine mutase"/>
    <property type="match status" value="1"/>
</dbReference>
<dbReference type="RefSeq" id="WP_127193611.1">
    <property type="nucleotide sequence ID" value="NZ_RZNY01000016.1"/>
</dbReference>
<dbReference type="EC" id="5.4.2.10" evidence="7 9"/>
<comment type="similarity">
    <text evidence="1 7 8">Belongs to the phosphohexose mutase family.</text>
</comment>
<dbReference type="PANTHER" id="PTHR42946">
    <property type="entry name" value="PHOSPHOHEXOSE MUTASE"/>
    <property type="match status" value="1"/>
</dbReference>
<evidence type="ECO:0000259" key="13">
    <source>
        <dbReference type="Pfam" id="PF02880"/>
    </source>
</evidence>
<feature type="binding site" evidence="7">
    <location>
        <position position="242"/>
    </location>
    <ligand>
        <name>Mg(2+)</name>
        <dbReference type="ChEBI" id="CHEBI:18420"/>
    </ligand>
</feature>
<keyword evidence="5 7" id="KW-0413">Isomerase</keyword>
<keyword evidence="3 7" id="KW-0479">Metal-binding</keyword>